<dbReference type="CDD" id="cd05233">
    <property type="entry name" value="SDR_c"/>
    <property type="match status" value="1"/>
</dbReference>
<dbReference type="STRING" id="662367.SAMN05216167_1184"/>
<dbReference type="RefSeq" id="WP_093832444.1">
    <property type="nucleotide sequence ID" value="NZ_FOLQ01000018.1"/>
</dbReference>
<keyword evidence="2" id="KW-0560">Oxidoreductase</keyword>
<accession>A0A1I2CNJ9</accession>
<dbReference type="InterPro" id="IPR002347">
    <property type="entry name" value="SDR_fam"/>
</dbReference>
<gene>
    <name evidence="4" type="ORF">SAMN05216167_1184</name>
</gene>
<dbReference type="PANTHER" id="PTHR44196:SF2">
    <property type="entry name" value="SHORT-CHAIN DEHYDROGENASE-RELATED"/>
    <property type="match status" value="1"/>
</dbReference>
<dbReference type="PRINTS" id="PR00080">
    <property type="entry name" value="SDRFAMILY"/>
</dbReference>
<proteinExistence type="inferred from homology"/>
<evidence type="ECO:0000313" key="4">
    <source>
        <dbReference type="EMBL" id="SFE69917.1"/>
    </source>
</evidence>
<dbReference type="GO" id="GO:0016020">
    <property type="term" value="C:membrane"/>
    <property type="evidence" value="ECO:0007669"/>
    <property type="project" value="TreeGrafter"/>
</dbReference>
<reference evidence="4 5" key="1">
    <citation type="submission" date="2016-10" db="EMBL/GenBank/DDBJ databases">
        <authorList>
            <person name="de Groot N.N."/>
        </authorList>
    </citation>
    <scope>NUCLEOTIDE SEQUENCE [LARGE SCALE GENOMIC DNA]</scope>
    <source>
        <strain evidence="4 5">DSM 26130</strain>
    </source>
</reference>
<dbReference type="OrthoDB" id="9808814at2"/>
<dbReference type="InterPro" id="IPR020904">
    <property type="entry name" value="Sc_DH/Rdtase_CS"/>
</dbReference>
<dbReference type="AlphaFoldDB" id="A0A1I2CNJ9"/>
<dbReference type="EMBL" id="FOLQ01000018">
    <property type="protein sequence ID" value="SFE69917.1"/>
    <property type="molecule type" value="Genomic_DNA"/>
</dbReference>
<dbReference type="SUPFAM" id="SSF51735">
    <property type="entry name" value="NAD(P)-binding Rossmann-fold domains"/>
    <property type="match status" value="1"/>
</dbReference>
<name>A0A1I2CNJ9_9BACT</name>
<organism evidence="4 5">
    <name type="scientific">Spirosoma endophyticum</name>
    <dbReference type="NCBI Taxonomy" id="662367"/>
    <lineage>
        <taxon>Bacteria</taxon>
        <taxon>Pseudomonadati</taxon>
        <taxon>Bacteroidota</taxon>
        <taxon>Cytophagia</taxon>
        <taxon>Cytophagales</taxon>
        <taxon>Cytophagaceae</taxon>
        <taxon>Spirosoma</taxon>
    </lineage>
</organism>
<evidence type="ECO:0008006" key="6">
    <source>
        <dbReference type="Google" id="ProtNLM"/>
    </source>
</evidence>
<dbReference type="InterPro" id="IPR036291">
    <property type="entry name" value="NAD(P)-bd_dom_sf"/>
</dbReference>
<dbReference type="GO" id="GO:0016491">
    <property type="term" value="F:oxidoreductase activity"/>
    <property type="evidence" value="ECO:0007669"/>
    <property type="project" value="UniProtKB-KW"/>
</dbReference>
<comment type="similarity">
    <text evidence="1 3">Belongs to the short-chain dehydrogenases/reductases (SDR) family.</text>
</comment>
<evidence type="ECO:0000256" key="2">
    <source>
        <dbReference type="ARBA" id="ARBA00023002"/>
    </source>
</evidence>
<evidence type="ECO:0000313" key="5">
    <source>
        <dbReference type="Proteomes" id="UP000198598"/>
    </source>
</evidence>
<dbReference type="PRINTS" id="PR00081">
    <property type="entry name" value="GDHRDH"/>
</dbReference>
<dbReference type="PROSITE" id="PS00061">
    <property type="entry name" value="ADH_SHORT"/>
    <property type="match status" value="1"/>
</dbReference>
<keyword evidence="5" id="KW-1185">Reference proteome</keyword>
<dbReference type="Proteomes" id="UP000198598">
    <property type="component" value="Unassembled WGS sequence"/>
</dbReference>
<dbReference type="Pfam" id="PF00106">
    <property type="entry name" value="adh_short"/>
    <property type="match status" value="1"/>
</dbReference>
<dbReference type="Gene3D" id="3.40.50.720">
    <property type="entry name" value="NAD(P)-binding Rossmann-like Domain"/>
    <property type="match status" value="1"/>
</dbReference>
<sequence length="348" mass="37836">METQNNEKTVLITGASSGIGRELTRLFAKDGYNLVLVGRDEESLQQLASNFYNQYGTQTTIINKDLADPKAPEEIYGETSGKGQQIDILVNDAGFGEYGMFATETDLQKELSVVQVNAVALMHLTKLYLKDMVARNNGKILMLGSEVSVVPNPMMAVYGATKAFIKSFSEAIRNELIGTNVTVTVLMPGATNTNFFKVAGAENIKGADPQKTANPADVAKEGYEALMSGKDHVVAGWMNKARVALGHILPDPLLAAQTRKDMTPKEEAEQQQKQTTAIAVAVGIAVLGGIWLFSRNRHSYVPSAYDKMKYRYKANKAGRTAKNALDNVADSIKGSYKRAKDTVEDTIA</sequence>
<dbReference type="PANTHER" id="PTHR44196">
    <property type="entry name" value="DEHYDROGENASE/REDUCTASE SDR FAMILY MEMBER 7B"/>
    <property type="match status" value="1"/>
</dbReference>
<evidence type="ECO:0000256" key="3">
    <source>
        <dbReference type="RuleBase" id="RU000363"/>
    </source>
</evidence>
<protein>
    <recommendedName>
        <fullName evidence="6">Short-chain dehydrogenase</fullName>
    </recommendedName>
</protein>
<evidence type="ECO:0000256" key="1">
    <source>
        <dbReference type="ARBA" id="ARBA00006484"/>
    </source>
</evidence>